<dbReference type="Pfam" id="PF00072">
    <property type="entry name" value="Response_reg"/>
    <property type="match status" value="1"/>
</dbReference>
<gene>
    <name evidence="5" type="ORF">G9Q37_10935</name>
</gene>
<dbReference type="EMBL" id="CP049989">
    <property type="protein sequence ID" value="QIM52627.1"/>
    <property type="molecule type" value="Genomic_DNA"/>
</dbReference>
<keyword evidence="6" id="KW-1185">Reference proteome</keyword>
<evidence type="ECO:0000256" key="3">
    <source>
        <dbReference type="SAM" id="MobiDB-lite"/>
    </source>
</evidence>
<dbReference type="PROSITE" id="PS50110">
    <property type="entry name" value="RESPONSE_REGULATORY"/>
    <property type="match status" value="1"/>
</dbReference>
<feature type="modified residue" description="4-aspartylphosphate" evidence="2">
    <location>
        <position position="59"/>
    </location>
</feature>
<dbReference type="Proteomes" id="UP000503162">
    <property type="component" value="Chromosome"/>
</dbReference>
<organism evidence="5 6">
    <name type="scientific">Hydrogenophaga crocea</name>
    <dbReference type="NCBI Taxonomy" id="2716225"/>
    <lineage>
        <taxon>Bacteria</taxon>
        <taxon>Pseudomonadati</taxon>
        <taxon>Pseudomonadota</taxon>
        <taxon>Betaproteobacteria</taxon>
        <taxon>Burkholderiales</taxon>
        <taxon>Comamonadaceae</taxon>
        <taxon>Hydrogenophaga</taxon>
    </lineage>
</organism>
<dbReference type="PANTHER" id="PTHR44591:SF3">
    <property type="entry name" value="RESPONSE REGULATORY DOMAIN-CONTAINING PROTEIN"/>
    <property type="match status" value="1"/>
</dbReference>
<dbReference type="InterPro" id="IPR050595">
    <property type="entry name" value="Bact_response_regulator"/>
</dbReference>
<dbReference type="GO" id="GO:0000160">
    <property type="term" value="P:phosphorelay signal transduction system"/>
    <property type="evidence" value="ECO:0007669"/>
    <property type="project" value="InterPro"/>
</dbReference>
<reference evidence="5 6" key="1">
    <citation type="submission" date="2020-03" db="EMBL/GenBank/DDBJ databases">
        <title>Hydrogenophaga sp. nov. isolated from cyanobacterial mat.</title>
        <authorList>
            <person name="Thorat V."/>
            <person name="Kirdat K."/>
            <person name="Tiwarekar B."/>
            <person name="Costa E.D."/>
            <person name="Yadav A."/>
        </authorList>
    </citation>
    <scope>NUCLEOTIDE SEQUENCE [LARGE SCALE GENOMIC DNA]</scope>
    <source>
        <strain evidence="5 6">BA0156</strain>
    </source>
</reference>
<evidence type="ECO:0000256" key="2">
    <source>
        <dbReference type="PROSITE-ProRule" id="PRU00169"/>
    </source>
</evidence>
<dbReference type="KEGG" id="hcz:G9Q37_10935"/>
<dbReference type="InterPro" id="IPR001789">
    <property type="entry name" value="Sig_transdc_resp-reg_receiver"/>
</dbReference>
<protein>
    <submittedName>
        <fullName evidence="5">Response regulator</fullName>
    </submittedName>
</protein>
<dbReference type="SUPFAM" id="SSF52172">
    <property type="entry name" value="CheY-like"/>
    <property type="match status" value="1"/>
</dbReference>
<dbReference type="AlphaFoldDB" id="A0A6G8IHE9"/>
<dbReference type="InterPro" id="IPR011006">
    <property type="entry name" value="CheY-like_superfamily"/>
</dbReference>
<evidence type="ECO:0000259" key="4">
    <source>
        <dbReference type="PROSITE" id="PS50110"/>
    </source>
</evidence>
<name>A0A6G8IHE9_9BURK</name>
<dbReference type="SMART" id="SM00448">
    <property type="entry name" value="REC"/>
    <property type="match status" value="1"/>
</dbReference>
<evidence type="ECO:0000313" key="5">
    <source>
        <dbReference type="EMBL" id="QIM52627.1"/>
    </source>
</evidence>
<proteinExistence type="predicted"/>
<keyword evidence="1 2" id="KW-0597">Phosphoprotein</keyword>
<accession>A0A6G8IHE9</accession>
<feature type="compositionally biased region" description="Low complexity" evidence="3">
    <location>
        <begin position="147"/>
        <end position="162"/>
    </location>
</feature>
<dbReference type="RefSeq" id="WP_166227229.1">
    <property type="nucleotide sequence ID" value="NZ_CP049989.1"/>
</dbReference>
<evidence type="ECO:0000313" key="6">
    <source>
        <dbReference type="Proteomes" id="UP000503162"/>
    </source>
</evidence>
<feature type="domain" description="Response regulatory" evidence="4">
    <location>
        <begin position="11"/>
        <end position="126"/>
    </location>
</feature>
<sequence length="273" mass="29538">MTTPAAPQRHKVLIVDDDPGMVHLLARTLLDFAQLHFAVRGDDALAKLAQHKPDLLVVDAELPDLDGYAVIERMRENRDLDHTSVVMVTSHNDASHRQRAFAAGVLDFFTKPIDRDLIRMRVQQILSGEGMELIELDERPLPERRAAAPAVAPRTAPPAAARGEQPDFEPTMINWPTESPTARAQAAAEAAQAEPAALAAAAPAAAADAAPPIDVHAVTSELFERMSAILSQAEVLRERLPADAGADEVYPIQRIQEECAEVIQLLVTISGEG</sequence>
<dbReference type="PANTHER" id="PTHR44591">
    <property type="entry name" value="STRESS RESPONSE REGULATOR PROTEIN 1"/>
    <property type="match status" value="1"/>
</dbReference>
<feature type="region of interest" description="Disordered" evidence="3">
    <location>
        <begin position="145"/>
        <end position="171"/>
    </location>
</feature>
<dbReference type="Gene3D" id="3.40.50.2300">
    <property type="match status" value="1"/>
</dbReference>
<evidence type="ECO:0000256" key="1">
    <source>
        <dbReference type="ARBA" id="ARBA00022553"/>
    </source>
</evidence>